<dbReference type="AlphaFoldDB" id="A0AAW1M1N3"/>
<gene>
    <name evidence="2" type="ORF">QE152_g8812</name>
</gene>
<evidence type="ECO:0000313" key="2">
    <source>
        <dbReference type="EMBL" id="KAK9739653.1"/>
    </source>
</evidence>
<evidence type="ECO:0000256" key="1">
    <source>
        <dbReference type="SAM" id="MobiDB-lite"/>
    </source>
</evidence>
<keyword evidence="3" id="KW-1185">Reference proteome</keyword>
<dbReference type="EMBL" id="JASPKY010000072">
    <property type="protein sequence ID" value="KAK9739653.1"/>
    <property type="molecule type" value="Genomic_DNA"/>
</dbReference>
<sequence length="137" mass="16373">MVIKSTYFEQKDGQFLIDFAKEKGMVIKSTYFEQKDSRKGTWRSPDGSYTNQIDHVSEEKYGESQRDMEVAGWILHESNRPRIRRKIWGEIYNKRRGPDADTNYFLVGIKMKQEIPDERNKRRRNGREVQMLTQTTF</sequence>
<evidence type="ECO:0000313" key="3">
    <source>
        <dbReference type="Proteomes" id="UP001458880"/>
    </source>
</evidence>
<feature type="region of interest" description="Disordered" evidence="1">
    <location>
        <begin position="118"/>
        <end position="137"/>
    </location>
</feature>
<accession>A0AAW1M1N3</accession>
<dbReference type="Proteomes" id="UP001458880">
    <property type="component" value="Unassembled WGS sequence"/>
</dbReference>
<organism evidence="2 3">
    <name type="scientific">Popillia japonica</name>
    <name type="common">Japanese beetle</name>
    <dbReference type="NCBI Taxonomy" id="7064"/>
    <lineage>
        <taxon>Eukaryota</taxon>
        <taxon>Metazoa</taxon>
        <taxon>Ecdysozoa</taxon>
        <taxon>Arthropoda</taxon>
        <taxon>Hexapoda</taxon>
        <taxon>Insecta</taxon>
        <taxon>Pterygota</taxon>
        <taxon>Neoptera</taxon>
        <taxon>Endopterygota</taxon>
        <taxon>Coleoptera</taxon>
        <taxon>Polyphaga</taxon>
        <taxon>Scarabaeiformia</taxon>
        <taxon>Scarabaeidae</taxon>
        <taxon>Rutelinae</taxon>
        <taxon>Popillia</taxon>
    </lineage>
</organism>
<reference evidence="2 3" key="1">
    <citation type="journal article" date="2024" name="BMC Genomics">
        <title>De novo assembly and annotation of Popillia japonica's genome with initial clues to its potential as an invasive pest.</title>
        <authorList>
            <person name="Cucini C."/>
            <person name="Boschi S."/>
            <person name="Funari R."/>
            <person name="Cardaioli E."/>
            <person name="Iannotti N."/>
            <person name="Marturano G."/>
            <person name="Paoli F."/>
            <person name="Bruttini M."/>
            <person name="Carapelli A."/>
            <person name="Frati F."/>
            <person name="Nardi F."/>
        </authorList>
    </citation>
    <scope>NUCLEOTIDE SEQUENCE [LARGE SCALE GENOMIC DNA]</scope>
    <source>
        <strain evidence="2">DMR45628</strain>
    </source>
</reference>
<feature type="region of interest" description="Disordered" evidence="1">
    <location>
        <begin position="35"/>
        <end position="54"/>
    </location>
</feature>
<name>A0AAW1M1N3_POPJA</name>
<protein>
    <submittedName>
        <fullName evidence="2">Uncharacterized protein</fullName>
    </submittedName>
</protein>
<proteinExistence type="predicted"/>
<comment type="caution">
    <text evidence="2">The sequence shown here is derived from an EMBL/GenBank/DDBJ whole genome shotgun (WGS) entry which is preliminary data.</text>
</comment>